<keyword evidence="2" id="KW-1185">Reference proteome</keyword>
<sequence>FYDPSGSILGNEELREPFLSLVLVLTEVDFSLDLQVQE</sequence>
<accession>A0A2P4S6S2</accession>
<protein>
    <submittedName>
        <fullName evidence="1">Uncharacterized protein</fullName>
    </submittedName>
</protein>
<evidence type="ECO:0000313" key="2">
    <source>
        <dbReference type="Proteomes" id="UP000237246"/>
    </source>
</evidence>
<proteinExistence type="predicted"/>
<dbReference type="EMBL" id="PPHD01094017">
    <property type="protein sequence ID" value="POI19812.1"/>
    <property type="molecule type" value="Genomic_DNA"/>
</dbReference>
<dbReference type="AlphaFoldDB" id="A0A2P4S6S2"/>
<dbReference type="OrthoDB" id="9044749at2759"/>
<feature type="non-terminal residue" evidence="1">
    <location>
        <position position="1"/>
    </location>
</feature>
<reference evidence="1 2" key="1">
    <citation type="submission" date="2018-01" db="EMBL/GenBank/DDBJ databases">
        <title>Comparison of the Chinese Bamboo Partridge and Red Junglefowl genome sequences highlights the importance of demography in genome evolution.</title>
        <authorList>
            <person name="Tiley G.P."/>
            <person name="Kimball R.T."/>
            <person name="Braun E.L."/>
            <person name="Burleigh J.G."/>
        </authorList>
    </citation>
    <scope>NUCLEOTIDE SEQUENCE [LARGE SCALE GENOMIC DNA]</scope>
    <source>
        <strain evidence="1">RTK389</strain>
        <tissue evidence="1">Blood</tissue>
    </source>
</reference>
<gene>
    <name evidence="1" type="ORF">CIB84_016442</name>
</gene>
<comment type="caution">
    <text evidence="1">The sequence shown here is derived from an EMBL/GenBank/DDBJ whole genome shotgun (WGS) entry which is preliminary data.</text>
</comment>
<organism evidence="1 2">
    <name type="scientific">Bambusicola thoracicus</name>
    <name type="common">Chinese bamboo-partridge</name>
    <name type="synonym">Perdix thoracica</name>
    <dbReference type="NCBI Taxonomy" id="9083"/>
    <lineage>
        <taxon>Eukaryota</taxon>
        <taxon>Metazoa</taxon>
        <taxon>Chordata</taxon>
        <taxon>Craniata</taxon>
        <taxon>Vertebrata</taxon>
        <taxon>Euteleostomi</taxon>
        <taxon>Archelosauria</taxon>
        <taxon>Archosauria</taxon>
        <taxon>Dinosauria</taxon>
        <taxon>Saurischia</taxon>
        <taxon>Theropoda</taxon>
        <taxon>Coelurosauria</taxon>
        <taxon>Aves</taxon>
        <taxon>Neognathae</taxon>
        <taxon>Galloanserae</taxon>
        <taxon>Galliformes</taxon>
        <taxon>Phasianidae</taxon>
        <taxon>Perdicinae</taxon>
        <taxon>Bambusicola</taxon>
    </lineage>
</organism>
<name>A0A2P4S6S2_BAMTH</name>
<dbReference type="Proteomes" id="UP000237246">
    <property type="component" value="Unassembled WGS sequence"/>
</dbReference>
<evidence type="ECO:0000313" key="1">
    <source>
        <dbReference type="EMBL" id="POI19812.1"/>
    </source>
</evidence>